<proteinExistence type="predicted"/>
<evidence type="ECO:0000313" key="1">
    <source>
        <dbReference type="EMBL" id="RDS77447.1"/>
    </source>
</evidence>
<dbReference type="InterPro" id="IPR052159">
    <property type="entry name" value="Competence_DNA_uptake"/>
</dbReference>
<evidence type="ECO:0000313" key="2">
    <source>
        <dbReference type="Proteomes" id="UP000254101"/>
    </source>
</evidence>
<accession>A0A395LM33</accession>
<organism evidence="1 2">
    <name type="scientific">Alteriqipengyuania lutimaris</name>
    <dbReference type="NCBI Taxonomy" id="1538146"/>
    <lineage>
        <taxon>Bacteria</taxon>
        <taxon>Pseudomonadati</taxon>
        <taxon>Pseudomonadota</taxon>
        <taxon>Alphaproteobacteria</taxon>
        <taxon>Sphingomonadales</taxon>
        <taxon>Erythrobacteraceae</taxon>
        <taxon>Alteriqipengyuania</taxon>
    </lineage>
</organism>
<dbReference type="AlphaFoldDB" id="A0A395LM33"/>
<dbReference type="OrthoDB" id="7177610at2"/>
<dbReference type="Proteomes" id="UP000254101">
    <property type="component" value="Unassembled WGS sequence"/>
</dbReference>
<comment type="caution">
    <text evidence="1">The sequence shown here is derived from an EMBL/GenBank/DDBJ whole genome shotgun (WGS) entry which is preliminary data.</text>
</comment>
<dbReference type="InterPro" id="IPR036866">
    <property type="entry name" value="RibonucZ/Hydroxyglut_hydro"/>
</dbReference>
<name>A0A395LM33_9SPHN</name>
<dbReference type="RefSeq" id="WP_115491665.1">
    <property type="nucleotide sequence ID" value="NZ_JACHWW010000001.1"/>
</dbReference>
<gene>
    <name evidence="1" type="ORF">DL238_07390</name>
</gene>
<protein>
    <recommendedName>
        <fullName evidence="3">MBL fold metallo-hydrolase</fullName>
    </recommendedName>
</protein>
<sequence>MPGSGGRADELAEFRFYFVDMGQGDCTIIRSPTGHVYVVDCGSVGDLNAGTFTGAGTTMRAWSGGNPVTVILTHPDRDHYNQLLSLLYWGLGGNNVNADHIYFSMSNGPASPLGHYSQTALAANLGFIGNPPLTEVTINAGVQQLQTWTNANAYTAPAPPVALPAGVLELAQGPAVPGVGGHAAWSLRIVAGNVPAATATWTDVSNSASLMVVAQIGAEKVVITGDATQTTMDYVRLNHAAQVQDAEIFQVPHHGSLTGLPTAAQRNLFNPRQALISVGILTDGHKLPRFNVITAWQGAGRIGAHAQVVDYFMDSTQVLGYNTHQALAAILTGPWAPYPTLSNTSGTFHWLQNPANAGPGAANTGFYGFTNNGYFLFRQVIAQDILETGIIAGRIETWLDGL</sequence>
<dbReference type="EMBL" id="QRBB01000001">
    <property type="protein sequence ID" value="RDS77447.1"/>
    <property type="molecule type" value="Genomic_DNA"/>
</dbReference>
<dbReference type="PANTHER" id="PTHR30619:SF1">
    <property type="entry name" value="RECOMBINATION PROTEIN 2"/>
    <property type="match status" value="1"/>
</dbReference>
<dbReference type="SUPFAM" id="SSF56281">
    <property type="entry name" value="Metallo-hydrolase/oxidoreductase"/>
    <property type="match status" value="1"/>
</dbReference>
<reference evidence="1 2" key="1">
    <citation type="submission" date="2018-07" db="EMBL/GenBank/DDBJ databases">
        <title>Erythrobacter nanhaiensis sp. nov., a novel member of the genus Erythrobacter isolated from the South China Sea.</title>
        <authorList>
            <person name="Chen X."/>
            <person name="Liu J."/>
        </authorList>
    </citation>
    <scope>NUCLEOTIDE SEQUENCE [LARGE SCALE GENOMIC DNA]</scope>
    <source>
        <strain evidence="1 2">S-5</strain>
    </source>
</reference>
<dbReference type="Gene3D" id="3.60.15.10">
    <property type="entry name" value="Ribonuclease Z/Hydroxyacylglutathione hydrolase-like"/>
    <property type="match status" value="1"/>
</dbReference>
<evidence type="ECO:0008006" key="3">
    <source>
        <dbReference type="Google" id="ProtNLM"/>
    </source>
</evidence>
<keyword evidence="2" id="KW-1185">Reference proteome</keyword>
<dbReference type="PANTHER" id="PTHR30619">
    <property type="entry name" value="DNA INTERNALIZATION/COMPETENCE PROTEIN COMEC/REC2"/>
    <property type="match status" value="1"/>
</dbReference>